<feature type="transmembrane region" description="Helical" evidence="1">
    <location>
        <begin position="41"/>
        <end position="62"/>
    </location>
</feature>
<evidence type="ECO:0000313" key="3">
    <source>
        <dbReference type="Proteomes" id="UP001167796"/>
    </source>
</evidence>
<sequence>MFLLPLLLLWVLALGLAGGALQARAALAPRGSWRQALRHGLLTTALVLVGLVVWSGIVVFSADSLW</sequence>
<dbReference type="EMBL" id="JAUQSX010000001">
    <property type="protein sequence ID" value="MDO7844748.1"/>
    <property type="molecule type" value="Genomic_DNA"/>
</dbReference>
<protein>
    <submittedName>
        <fullName evidence="2">Uncharacterized protein</fullName>
    </submittedName>
</protein>
<gene>
    <name evidence="2" type="ORF">Q5H92_00145</name>
</gene>
<keyword evidence="1" id="KW-0812">Transmembrane</keyword>
<keyword evidence="1" id="KW-0472">Membrane</keyword>
<keyword evidence="1" id="KW-1133">Transmembrane helix</keyword>
<organism evidence="2 3">
    <name type="scientific">Hymenobacter mellowenesis</name>
    <dbReference type="NCBI Taxonomy" id="3063995"/>
    <lineage>
        <taxon>Bacteria</taxon>
        <taxon>Pseudomonadati</taxon>
        <taxon>Bacteroidota</taxon>
        <taxon>Cytophagia</taxon>
        <taxon>Cytophagales</taxon>
        <taxon>Hymenobacteraceae</taxon>
        <taxon>Hymenobacter</taxon>
    </lineage>
</organism>
<name>A0ABT9A4H6_9BACT</name>
<dbReference type="Proteomes" id="UP001167796">
    <property type="component" value="Unassembled WGS sequence"/>
</dbReference>
<keyword evidence="3" id="KW-1185">Reference proteome</keyword>
<proteinExistence type="predicted"/>
<evidence type="ECO:0000313" key="2">
    <source>
        <dbReference type="EMBL" id="MDO7844748.1"/>
    </source>
</evidence>
<reference evidence="2" key="1">
    <citation type="submission" date="2023-07" db="EMBL/GenBank/DDBJ databases">
        <authorList>
            <person name="Kim M.K."/>
        </authorList>
    </citation>
    <scope>NUCLEOTIDE SEQUENCE</scope>
    <source>
        <strain evidence="2">M29</strain>
    </source>
</reference>
<accession>A0ABT9A4H6</accession>
<dbReference type="RefSeq" id="WP_305009406.1">
    <property type="nucleotide sequence ID" value="NZ_JAUQSX010000001.1"/>
</dbReference>
<comment type="caution">
    <text evidence="2">The sequence shown here is derived from an EMBL/GenBank/DDBJ whole genome shotgun (WGS) entry which is preliminary data.</text>
</comment>
<evidence type="ECO:0000256" key="1">
    <source>
        <dbReference type="SAM" id="Phobius"/>
    </source>
</evidence>